<protein>
    <submittedName>
        <fullName evidence="2">DUF2955 domain-containing protein</fullName>
    </submittedName>
</protein>
<feature type="transmembrane region" description="Helical" evidence="1">
    <location>
        <begin position="311"/>
        <end position="331"/>
    </location>
</feature>
<dbReference type="InterPro" id="IPR016926">
    <property type="entry name" value="UCP029594"/>
</dbReference>
<keyword evidence="1" id="KW-0812">Transmembrane</keyword>
<feature type="transmembrane region" description="Helical" evidence="1">
    <location>
        <begin position="179"/>
        <end position="200"/>
    </location>
</feature>
<dbReference type="PIRSF" id="PIRSF029594">
    <property type="entry name" value="UCP029594"/>
    <property type="match status" value="1"/>
</dbReference>
<dbReference type="Proteomes" id="UP001057998">
    <property type="component" value="Chromosome 2"/>
</dbReference>
<keyword evidence="1" id="KW-0472">Membrane</keyword>
<evidence type="ECO:0000256" key="1">
    <source>
        <dbReference type="SAM" id="Phobius"/>
    </source>
</evidence>
<feature type="transmembrane region" description="Helical" evidence="1">
    <location>
        <begin position="137"/>
        <end position="158"/>
    </location>
</feature>
<organism evidence="2 3">
    <name type="scientific">Photobacterium atrarenae</name>
    <dbReference type="NCBI Taxonomy" id="865757"/>
    <lineage>
        <taxon>Bacteria</taxon>
        <taxon>Pseudomonadati</taxon>
        <taxon>Pseudomonadota</taxon>
        <taxon>Gammaproteobacteria</taxon>
        <taxon>Vibrionales</taxon>
        <taxon>Vibrionaceae</taxon>
        <taxon>Photobacterium</taxon>
    </lineage>
</organism>
<sequence>MRLWEHPLSENDLRQCVRIACGATLGFTISKIFGWNYGVFFTVLPMLLLGMVPVMSLHAARQLFASGVVCALEVGILGGLFGSHPGLMTLIVFGLFLYKFACMSKGSLFLFGATGVLSLSIMLHFASYPNVDLNELIVGNLLAGTLSVIIAYLVTFLIPDAEPRQPPPRSTEPKGSHRMRHEALLGATLATLSFLVFQVLDLSDSMSAQATTILLLFPMNWNGALGSARKRAMGTILGVTFGLVGQLFLYDWSSLLLLVIPLLWIGTMLFSYLHVKEASGSGVGFGALTTLGILFGQYLTPTNDLMFSALYRIGCIVFAIIVTLLATYLVHRLLNNFEATRYGY</sequence>
<keyword evidence="3" id="KW-1185">Reference proteome</keyword>
<feature type="transmembrane region" description="Helical" evidence="1">
    <location>
        <begin position="206"/>
        <end position="225"/>
    </location>
</feature>
<dbReference type="Pfam" id="PF11168">
    <property type="entry name" value="DUF2955"/>
    <property type="match status" value="1"/>
</dbReference>
<reference evidence="2" key="1">
    <citation type="submission" date="2022-07" db="EMBL/GenBank/DDBJ databases">
        <title>Genome sequencing of Photobacterium atrarenae GJH2-4.</title>
        <authorList>
            <person name="Park S.-J."/>
        </authorList>
    </citation>
    <scope>NUCLEOTIDE SEQUENCE</scope>
    <source>
        <strain evidence="2">GJH2-4</strain>
    </source>
</reference>
<feature type="transmembrane region" description="Helical" evidence="1">
    <location>
        <begin position="108"/>
        <end position="125"/>
    </location>
</feature>
<dbReference type="EMBL" id="CP101509">
    <property type="protein sequence ID" value="UTV29949.1"/>
    <property type="molecule type" value="Genomic_DNA"/>
</dbReference>
<feature type="transmembrane region" description="Helical" evidence="1">
    <location>
        <begin position="63"/>
        <end position="96"/>
    </location>
</feature>
<feature type="transmembrane region" description="Helical" evidence="1">
    <location>
        <begin position="282"/>
        <end position="299"/>
    </location>
</feature>
<dbReference type="InterPro" id="IPR022604">
    <property type="entry name" value="DUF2955"/>
</dbReference>
<keyword evidence="1" id="KW-1133">Transmembrane helix</keyword>
<proteinExistence type="predicted"/>
<feature type="transmembrane region" description="Helical" evidence="1">
    <location>
        <begin position="255"/>
        <end position="275"/>
    </location>
</feature>
<feature type="transmembrane region" description="Helical" evidence="1">
    <location>
        <begin position="37"/>
        <end position="57"/>
    </location>
</feature>
<accession>A0ABY5GML7</accession>
<dbReference type="RefSeq" id="WP_255391286.1">
    <property type="nucleotide sequence ID" value="NZ_CP101509.1"/>
</dbReference>
<gene>
    <name evidence="2" type="ORF">NNL38_23415</name>
</gene>
<evidence type="ECO:0000313" key="3">
    <source>
        <dbReference type="Proteomes" id="UP001057998"/>
    </source>
</evidence>
<feature type="transmembrane region" description="Helical" evidence="1">
    <location>
        <begin position="232"/>
        <end position="249"/>
    </location>
</feature>
<evidence type="ECO:0000313" key="2">
    <source>
        <dbReference type="EMBL" id="UTV29949.1"/>
    </source>
</evidence>
<name>A0ABY5GML7_9GAMM</name>